<accession>A0A1I7BYW1</accession>
<comment type="similarity">
    <text evidence="7">Belongs to the drug/metabolite transporter (DMT) superfamily. Small multidrug resistance (SMR) (TC 2.A.7.1) family.</text>
</comment>
<keyword evidence="10" id="KW-1185">Reference proteome</keyword>
<dbReference type="STRING" id="995060.SAMN04487904_11395"/>
<evidence type="ECO:0000256" key="8">
    <source>
        <dbReference type="SAM" id="Phobius"/>
    </source>
</evidence>
<keyword evidence="3" id="KW-1003">Cell membrane</keyword>
<keyword evidence="4 7" id="KW-0812">Transmembrane</keyword>
<protein>
    <submittedName>
        <fullName evidence="9">Quaternary ammonium compound-resistance protein SugE</fullName>
    </submittedName>
</protein>
<evidence type="ECO:0000313" key="10">
    <source>
        <dbReference type="Proteomes" id="UP000199165"/>
    </source>
</evidence>
<evidence type="ECO:0000313" key="9">
    <source>
        <dbReference type="EMBL" id="SFT92352.1"/>
    </source>
</evidence>
<evidence type="ECO:0000256" key="3">
    <source>
        <dbReference type="ARBA" id="ARBA00022475"/>
    </source>
</evidence>
<evidence type="ECO:0000256" key="4">
    <source>
        <dbReference type="ARBA" id="ARBA00022692"/>
    </source>
</evidence>
<dbReference type="Pfam" id="PF00893">
    <property type="entry name" value="Multi_Drug_Res"/>
    <property type="match status" value="1"/>
</dbReference>
<dbReference type="InterPro" id="IPR045324">
    <property type="entry name" value="Small_multidrug_res"/>
</dbReference>
<dbReference type="PANTHER" id="PTHR30561:SF0">
    <property type="entry name" value="GUANIDINIUM EXPORTER"/>
    <property type="match status" value="1"/>
</dbReference>
<evidence type="ECO:0000256" key="6">
    <source>
        <dbReference type="ARBA" id="ARBA00023136"/>
    </source>
</evidence>
<feature type="transmembrane region" description="Helical" evidence="8">
    <location>
        <begin position="20"/>
        <end position="39"/>
    </location>
</feature>
<dbReference type="RefSeq" id="WP_092980840.1">
    <property type="nucleotide sequence ID" value="NZ_FPAT01000013.1"/>
</dbReference>
<dbReference type="Gene3D" id="1.10.3730.20">
    <property type="match status" value="1"/>
</dbReference>
<dbReference type="InterPro" id="IPR000390">
    <property type="entry name" value="Small_drug/metabolite_transptr"/>
</dbReference>
<dbReference type="InterPro" id="IPR037185">
    <property type="entry name" value="EmrE-like"/>
</dbReference>
<feature type="transmembrane region" description="Helical" evidence="8">
    <location>
        <begin position="107"/>
        <end position="124"/>
    </location>
</feature>
<organism evidence="9 10">
    <name type="scientific">Actinopolyspora righensis</name>
    <dbReference type="NCBI Taxonomy" id="995060"/>
    <lineage>
        <taxon>Bacteria</taxon>
        <taxon>Bacillati</taxon>
        <taxon>Actinomycetota</taxon>
        <taxon>Actinomycetes</taxon>
        <taxon>Actinopolysporales</taxon>
        <taxon>Actinopolysporaceae</taxon>
        <taxon>Actinopolyspora</taxon>
        <taxon>Actinopolyspora alba group</taxon>
    </lineage>
</organism>
<dbReference type="GO" id="GO:0005886">
    <property type="term" value="C:plasma membrane"/>
    <property type="evidence" value="ECO:0007669"/>
    <property type="project" value="UniProtKB-SubCell"/>
</dbReference>
<dbReference type="FunFam" id="1.10.3730.20:FF:000001">
    <property type="entry name" value="Quaternary ammonium compound resistance transporter SugE"/>
    <property type="match status" value="1"/>
</dbReference>
<dbReference type="SUPFAM" id="SSF103481">
    <property type="entry name" value="Multidrug resistance efflux transporter EmrE"/>
    <property type="match status" value="1"/>
</dbReference>
<feature type="transmembrane region" description="Helical" evidence="8">
    <location>
        <begin position="76"/>
        <end position="98"/>
    </location>
</feature>
<dbReference type="AlphaFoldDB" id="A0A1I7BYW1"/>
<evidence type="ECO:0000256" key="5">
    <source>
        <dbReference type="ARBA" id="ARBA00022989"/>
    </source>
</evidence>
<keyword evidence="6 8" id="KW-0472">Membrane</keyword>
<evidence type="ECO:0000256" key="1">
    <source>
        <dbReference type="ARBA" id="ARBA00004651"/>
    </source>
</evidence>
<dbReference type="PANTHER" id="PTHR30561">
    <property type="entry name" value="SMR FAMILY PROTON-DEPENDENT DRUG EFFLUX TRANSPORTER SUGE"/>
    <property type="match status" value="1"/>
</dbReference>
<feature type="transmembrane region" description="Helical" evidence="8">
    <location>
        <begin position="51"/>
        <end position="70"/>
    </location>
</feature>
<dbReference type="EMBL" id="FPAT01000013">
    <property type="protein sequence ID" value="SFT92352.1"/>
    <property type="molecule type" value="Genomic_DNA"/>
</dbReference>
<dbReference type="GO" id="GO:0022857">
    <property type="term" value="F:transmembrane transporter activity"/>
    <property type="evidence" value="ECO:0007669"/>
    <property type="project" value="InterPro"/>
</dbReference>
<sequence>MTATTTHSETTPAATSSGSARPWIVLLIAGLFEIGYAVSTGGSQGFTKLNWSISAGVFFLLTVFTLTLALKSIDVGIGYAIWAGIGSSGATVVSAFLFDQALTPTRILWLAVIIAGVVGLKLASSPKLAETSEPAPA</sequence>
<evidence type="ECO:0000256" key="2">
    <source>
        <dbReference type="ARBA" id="ARBA00022448"/>
    </source>
</evidence>
<keyword evidence="5 8" id="KW-1133">Transmembrane helix</keyword>
<reference evidence="10" key="1">
    <citation type="submission" date="2016-10" db="EMBL/GenBank/DDBJ databases">
        <authorList>
            <person name="Varghese N."/>
            <person name="Submissions S."/>
        </authorList>
    </citation>
    <scope>NUCLEOTIDE SEQUENCE [LARGE SCALE GENOMIC DNA]</scope>
    <source>
        <strain evidence="10">DSM 45501</strain>
    </source>
</reference>
<dbReference type="Proteomes" id="UP000199165">
    <property type="component" value="Unassembled WGS sequence"/>
</dbReference>
<keyword evidence="2" id="KW-0813">Transport</keyword>
<evidence type="ECO:0000256" key="7">
    <source>
        <dbReference type="RuleBase" id="RU003942"/>
    </source>
</evidence>
<proteinExistence type="inferred from homology"/>
<gene>
    <name evidence="9" type="ORF">SAMN04487904_11395</name>
</gene>
<comment type="subcellular location">
    <subcellularLocation>
        <location evidence="1 7">Cell membrane</location>
        <topology evidence="1 7">Multi-pass membrane protein</topology>
    </subcellularLocation>
</comment>
<name>A0A1I7BYW1_9ACTN</name>